<dbReference type="EMBL" id="CP076686">
    <property type="protein sequence ID" value="QWV13326.1"/>
    <property type="molecule type" value="Genomic_DNA"/>
</dbReference>
<dbReference type="PROSITE" id="PS50890">
    <property type="entry name" value="PUA"/>
    <property type="match status" value="1"/>
</dbReference>
<name>A0ABX8IHP3_9GAMM</name>
<keyword evidence="2" id="KW-1185">Reference proteome</keyword>
<proteinExistence type="predicted"/>
<evidence type="ECO:0000313" key="2">
    <source>
        <dbReference type="Proteomes" id="UP000683442"/>
    </source>
</evidence>
<accession>A0ABX8IHP3</accession>
<protein>
    <submittedName>
        <fullName evidence="1">Uncharacterized protein</fullName>
    </submittedName>
</protein>
<reference evidence="1 2" key="1">
    <citation type="submission" date="2021-06" db="EMBL/GenBank/DDBJ databases">
        <title>Microbial metabolic specificity influences pelagic lipid remineralization.</title>
        <authorList>
            <person name="Behrendt L."/>
            <person name="Hunter J.E."/>
            <person name="Alcolombri U."/>
            <person name="Smriga S."/>
            <person name="Mincer T."/>
            <person name="Lowenstein D.P."/>
            <person name="Peaudecerf F.J."/>
            <person name="Fernandez V.I."/>
            <person name="Fredricks H."/>
            <person name="Almblad H."/>
            <person name="Harrison J.J."/>
            <person name="Stocker R."/>
            <person name="Van Mooy B.A.S."/>
        </authorList>
    </citation>
    <scope>NUCLEOTIDE SEQUENCE [LARGE SCALE GENOMIC DNA]</scope>
    <source>
        <strain evidence="1 2">HP15-B</strain>
    </source>
</reference>
<dbReference type="RefSeq" id="WP_014578794.1">
    <property type="nucleotide sequence ID" value="NZ_CP076686.1"/>
</dbReference>
<dbReference type="GeneID" id="78558085"/>
<organism evidence="1 2">
    <name type="scientific">Marinobacter adhaerens</name>
    <dbReference type="NCBI Taxonomy" id="1033846"/>
    <lineage>
        <taxon>Bacteria</taxon>
        <taxon>Pseudomonadati</taxon>
        <taxon>Pseudomonadota</taxon>
        <taxon>Gammaproteobacteria</taxon>
        <taxon>Pseudomonadales</taxon>
        <taxon>Marinobacteraceae</taxon>
        <taxon>Marinobacter</taxon>
    </lineage>
</organism>
<gene>
    <name evidence="1" type="ORF">KQ249_01515</name>
</gene>
<evidence type="ECO:0000313" key="1">
    <source>
        <dbReference type="EMBL" id="QWV13326.1"/>
    </source>
</evidence>
<dbReference type="Proteomes" id="UP000683442">
    <property type="component" value="Chromosome"/>
</dbReference>
<sequence length="201" mass="22760">MNESEILVDEILTDLGIGHRKLPELGDPVPDFEVWVGSLTSYWEVKEFVENPYEKEVLEGHHEIYSINSDRIEDRVKSASVQFKGHGATGKPCVVVLCDNRDFVVKDLLLIQNIQSAMMGVAEFMERKDGQVVEVRRHPGLFTNRKKYISAIAVAFAATKELVVLHNPNAAHSLVASPLVSEFKHQYQARYTNVGLRWEKV</sequence>